<sequence length="231" mass="23731">MKAFLFLTALAAAEPAAAQDKFYSHSTNVGNSKYEAMATAILANQTTQGASITYLSEIIPPSGEVKLGAGGACDTENEGALRYNSTSGGVEFCNGTAWQPVGGGGALPQYSIVPMYTATPPIGFQVCDGTNGTPDLRGRFLVGVGSVSVGGFPETYTLGQAGGNHRLTLSVPNLPPHSHGMNITGQPGVSFVNGVNTLPVFGSGSTGTTGSAEPFDNRPPFRAVVYMCKTS</sequence>
<comment type="caution">
    <text evidence="2">The sequence shown here is derived from an EMBL/GenBank/DDBJ whole genome shotgun (WGS) entry which is preliminary data.</text>
</comment>
<evidence type="ECO:0000256" key="1">
    <source>
        <dbReference type="SAM" id="SignalP"/>
    </source>
</evidence>
<dbReference type="RefSeq" id="WP_126700723.1">
    <property type="nucleotide sequence ID" value="NZ_RWKW01000053.1"/>
</dbReference>
<accession>A0A3R9ZQV4</accession>
<keyword evidence="1" id="KW-0732">Signal</keyword>
<dbReference type="Proteomes" id="UP000278398">
    <property type="component" value="Unassembled WGS sequence"/>
</dbReference>
<dbReference type="AlphaFoldDB" id="A0A3R9ZQV4"/>
<gene>
    <name evidence="2" type="ORF">EJC49_14860</name>
</gene>
<feature type="signal peptide" evidence="1">
    <location>
        <begin position="1"/>
        <end position="18"/>
    </location>
</feature>
<name>A0A3R9ZQV4_9HYPH</name>
<dbReference type="SUPFAM" id="SSF88874">
    <property type="entry name" value="Receptor-binding domain of short tail fibre protein gp12"/>
    <property type="match status" value="1"/>
</dbReference>
<feature type="chain" id="PRO_5018591226" description="Microcystin-dependent protein" evidence="1">
    <location>
        <begin position="19"/>
        <end position="231"/>
    </location>
</feature>
<evidence type="ECO:0000313" key="3">
    <source>
        <dbReference type="Proteomes" id="UP000278398"/>
    </source>
</evidence>
<evidence type="ECO:0000313" key="2">
    <source>
        <dbReference type="EMBL" id="RST85582.1"/>
    </source>
</evidence>
<organism evidence="2 3">
    <name type="scientific">Aquibium carbonis</name>
    <dbReference type="NCBI Taxonomy" id="2495581"/>
    <lineage>
        <taxon>Bacteria</taxon>
        <taxon>Pseudomonadati</taxon>
        <taxon>Pseudomonadota</taxon>
        <taxon>Alphaproteobacteria</taxon>
        <taxon>Hyphomicrobiales</taxon>
        <taxon>Phyllobacteriaceae</taxon>
        <taxon>Aquibium</taxon>
    </lineage>
</organism>
<reference evidence="2 3" key="1">
    <citation type="submission" date="2018-12" db="EMBL/GenBank/DDBJ databases">
        <title>Mesorhizobium carbonis sp. nov., isolated from coal mine water.</title>
        <authorList>
            <person name="Xin W."/>
            <person name="Xu Z."/>
            <person name="Xiang F."/>
            <person name="Zhang J."/>
            <person name="Xi L."/>
            <person name="Liu J."/>
        </authorList>
    </citation>
    <scope>NUCLEOTIDE SEQUENCE [LARGE SCALE GENOMIC DNA]</scope>
    <source>
        <strain evidence="2 3">B2.3</strain>
    </source>
</reference>
<protein>
    <recommendedName>
        <fullName evidence="4">Microcystin-dependent protein</fullName>
    </recommendedName>
</protein>
<evidence type="ECO:0008006" key="4">
    <source>
        <dbReference type="Google" id="ProtNLM"/>
    </source>
</evidence>
<dbReference type="EMBL" id="RWKW01000053">
    <property type="protein sequence ID" value="RST85582.1"/>
    <property type="molecule type" value="Genomic_DNA"/>
</dbReference>
<dbReference type="OrthoDB" id="8448076at2"/>
<keyword evidence="3" id="KW-1185">Reference proteome</keyword>
<proteinExistence type="predicted"/>